<sequence>MKLDRELQLDLLRRLEERYPATVDVQQWEKDAPGSAGNLAYLHEHGLCEASFRQTISVRAPLPFQAKITAKGLDFLADDGGLSAILGVVTIKLHDETIKDLIENKIFQSDLPEPEKKRYLAQLRELPAETTKHLVLKLVDLGLDKAPTAIETIGTFLKNL</sequence>
<proteinExistence type="predicted"/>
<evidence type="ECO:0000313" key="1">
    <source>
        <dbReference type="EMBL" id="PII36242.1"/>
    </source>
</evidence>
<organism evidence="1">
    <name type="scientific">Chryseobacterium sp. B5</name>
    <dbReference type="NCBI Taxonomy" id="2050562"/>
    <lineage>
        <taxon>Bacteria</taxon>
        <taxon>Pseudomonadati</taxon>
        <taxon>Bacteroidota</taxon>
        <taxon>Flavobacteriia</taxon>
        <taxon>Flavobacteriales</taxon>
        <taxon>Weeksellaceae</taxon>
        <taxon>Chryseobacterium group</taxon>
        <taxon>Chryseobacterium</taxon>
    </lineage>
</organism>
<gene>
    <name evidence="1" type="ORF">CTI11_08840</name>
</gene>
<reference evidence="1" key="1">
    <citation type="submission" date="2017-10" db="EMBL/GenBank/DDBJ databases">
        <title>Chryseobacterium sp. B5 is a hydrocarbonoclastic and plant growth promoting bacterium.</title>
        <authorList>
            <person name="Thijs S."/>
            <person name="Gkorezis P."/>
            <person name="Van Hamme J."/>
        </authorList>
    </citation>
    <scope>NUCLEOTIDE SEQUENCE</scope>
    <source>
        <strain evidence="1">B5</strain>
    </source>
</reference>
<dbReference type="EMBL" id="PEKC01000023">
    <property type="protein sequence ID" value="PII36242.1"/>
    <property type="molecule type" value="Genomic_DNA"/>
</dbReference>
<protein>
    <submittedName>
        <fullName evidence="1">Uncharacterized protein</fullName>
    </submittedName>
</protein>
<accession>A0A2G7T8H5</accession>
<dbReference type="AlphaFoldDB" id="A0A2G7T8H5"/>
<name>A0A2G7T8H5_9FLAO</name>
<comment type="caution">
    <text evidence="1">The sequence shown here is derived from an EMBL/GenBank/DDBJ whole genome shotgun (WGS) entry which is preliminary data.</text>
</comment>